<dbReference type="Proteomes" id="UP000010556">
    <property type="component" value="Unassembled WGS sequence"/>
</dbReference>
<gene>
    <name evidence="2" type="ORF">MDA_GLEAN10022779</name>
</gene>
<dbReference type="AlphaFoldDB" id="L5LU89"/>
<evidence type="ECO:0000256" key="1">
    <source>
        <dbReference type="SAM" id="MobiDB-lite"/>
    </source>
</evidence>
<accession>L5LU89</accession>
<proteinExistence type="predicted"/>
<keyword evidence="3" id="KW-1185">Reference proteome</keyword>
<sequence length="73" mass="7609">MACAGLLTVCLVRQPAPQPPRSPTPATGSAGHALFQDVFRRADKNAAPVLSPTARPPPSSESHSTWLGGCEML</sequence>
<reference evidence="3" key="1">
    <citation type="journal article" date="2013" name="Science">
        <title>Comparative analysis of bat genomes provides insight into the evolution of flight and immunity.</title>
        <authorList>
            <person name="Zhang G."/>
            <person name="Cowled C."/>
            <person name="Shi Z."/>
            <person name="Huang Z."/>
            <person name="Bishop-Lilly K.A."/>
            <person name="Fang X."/>
            <person name="Wynne J.W."/>
            <person name="Xiong Z."/>
            <person name="Baker M.L."/>
            <person name="Zhao W."/>
            <person name="Tachedjian M."/>
            <person name="Zhu Y."/>
            <person name="Zhou P."/>
            <person name="Jiang X."/>
            <person name="Ng J."/>
            <person name="Yang L."/>
            <person name="Wu L."/>
            <person name="Xiao J."/>
            <person name="Feng Y."/>
            <person name="Chen Y."/>
            <person name="Sun X."/>
            <person name="Zhang Y."/>
            <person name="Marsh G.A."/>
            <person name="Crameri G."/>
            <person name="Broder C.C."/>
            <person name="Frey K.G."/>
            <person name="Wang L.F."/>
            <person name="Wang J."/>
        </authorList>
    </citation>
    <scope>NUCLEOTIDE SEQUENCE [LARGE SCALE GENOMIC DNA]</scope>
</reference>
<protein>
    <submittedName>
        <fullName evidence="2">N-terminal EF-hand calcium-binding protein 3</fullName>
    </submittedName>
</protein>
<evidence type="ECO:0000313" key="2">
    <source>
        <dbReference type="EMBL" id="ELK29661.1"/>
    </source>
</evidence>
<organism evidence="2 3">
    <name type="scientific">Myotis davidii</name>
    <name type="common">David's myotis</name>
    <dbReference type="NCBI Taxonomy" id="225400"/>
    <lineage>
        <taxon>Eukaryota</taxon>
        <taxon>Metazoa</taxon>
        <taxon>Chordata</taxon>
        <taxon>Craniata</taxon>
        <taxon>Vertebrata</taxon>
        <taxon>Euteleostomi</taxon>
        <taxon>Mammalia</taxon>
        <taxon>Eutheria</taxon>
        <taxon>Laurasiatheria</taxon>
        <taxon>Chiroptera</taxon>
        <taxon>Yangochiroptera</taxon>
        <taxon>Vespertilionidae</taxon>
        <taxon>Myotis</taxon>
    </lineage>
</organism>
<dbReference type="EMBL" id="KB107934">
    <property type="protein sequence ID" value="ELK29661.1"/>
    <property type="molecule type" value="Genomic_DNA"/>
</dbReference>
<name>L5LU89_MYODS</name>
<feature type="region of interest" description="Disordered" evidence="1">
    <location>
        <begin position="45"/>
        <end position="73"/>
    </location>
</feature>
<evidence type="ECO:0000313" key="3">
    <source>
        <dbReference type="Proteomes" id="UP000010556"/>
    </source>
</evidence>